<keyword evidence="1" id="KW-1133">Transmembrane helix</keyword>
<organism evidence="2">
    <name type="scientific">human gut metagenome</name>
    <dbReference type="NCBI Taxonomy" id="408170"/>
    <lineage>
        <taxon>unclassified sequences</taxon>
        <taxon>metagenomes</taxon>
        <taxon>organismal metagenomes</taxon>
    </lineage>
</organism>
<keyword evidence="1" id="KW-0472">Membrane</keyword>
<keyword evidence="1" id="KW-0812">Transmembrane</keyword>
<name>K1U1R7_9ZZZZ</name>
<protein>
    <submittedName>
        <fullName evidence="2">Sensor with HAMP domain protein</fullName>
    </submittedName>
</protein>
<feature type="transmembrane region" description="Helical" evidence="1">
    <location>
        <begin position="25"/>
        <end position="48"/>
    </location>
</feature>
<evidence type="ECO:0000256" key="1">
    <source>
        <dbReference type="SAM" id="Phobius"/>
    </source>
</evidence>
<feature type="non-terminal residue" evidence="2">
    <location>
        <position position="146"/>
    </location>
</feature>
<reference evidence="2" key="1">
    <citation type="journal article" date="2013" name="Environ. Microbiol.">
        <title>Microbiota from the distal guts of lean and obese adolescents exhibit partial functional redundancy besides clear differences in community structure.</title>
        <authorList>
            <person name="Ferrer M."/>
            <person name="Ruiz A."/>
            <person name="Lanza F."/>
            <person name="Haange S.B."/>
            <person name="Oberbach A."/>
            <person name="Till H."/>
            <person name="Bargiela R."/>
            <person name="Campoy C."/>
            <person name="Segura M.T."/>
            <person name="Richter M."/>
            <person name="von Bergen M."/>
            <person name="Seifert J."/>
            <person name="Suarez A."/>
        </authorList>
    </citation>
    <scope>NUCLEOTIDE SEQUENCE</scope>
</reference>
<evidence type="ECO:0000313" key="2">
    <source>
        <dbReference type="EMBL" id="EKC65431.1"/>
    </source>
</evidence>
<dbReference type="EMBL" id="AJWZ01004443">
    <property type="protein sequence ID" value="EKC65431.1"/>
    <property type="molecule type" value="Genomic_DNA"/>
</dbReference>
<proteinExistence type="predicted"/>
<sequence>MSLNAQKTREFSPNVLRRIKLRTRLFVTFLIISLVPVITIGIFSYHAYTQSMNEKVKQAALQSIELLNNNMSTLLGIYSDYIGSISVSDTVQNGVASVNKGHPLTSDIVSGISKMIVTIPFQSTHLKNIRVVSNDRTVIYDLGYDD</sequence>
<accession>K1U1R7</accession>
<comment type="caution">
    <text evidence="2">The sequence shown here is derived from an EMBL/GenBank/DDBJ whole genome shotgun (WGS) entry which is preliminary data.</text>
</comment>
<gene>
    <name evidence="2" type="ORF">OBE_06456</name>
</gene>
<dbReference type="AlphaFoldDB" id="K1U1R7"/>